<comment type="caution">
    <text evidence="1">The sequence shown here is derived from an EMBL/GenBank/DDBJ whole genome shotgun (WGS) entry which is preliminary data.</text>
</comment>
<sequence>RKLLTPGRRKSTARSLPSPQMIHCCMRRPRRWKRSMRRLRCPSLMKRIGSWRCGCWIRARRLMSVVWCALQAAGKGTVGWQTRSICIMFLVMAVSRCLRGGR</sequence>
<organism evidence="1 2">
    <name type="scientific">Claviceps arundinis</name>
    <dbReference type="NCBI Taxonomy" id="1623583"/>
    <lineage>
        <taxon>Eukaryota</taxon>
        <taxon>Fungi</taxon>
        <taxon>Dikarya</taxon>
        <taxon>Ascomycota</taxon>
        <taxon>Pezizomycotina</taxon>
        <taxon>Sordariomycetes</taxon>
        <taxon>Hypocreomycetidae</taxon>
        <taxon>Hypocreales</taxon>
        <taxon>Clavicipitaceae</taxon>
        <taxon>Claviceps</taxon>
    </lineage>
</organism>
<name>A0ABQ7P1R2_9HYPO</name>
<evidence type="ECO:0000313" key="2">
    <source>
        <dbReference type="Proteomes" id="UP000742024"/>
    </source>
</evidence>
<reference evidence="1 2" key="1">
    <citation type="journal article" date="2020" name="bioRxiv">
        <title>Whole genome comparisons of ergot fungi reveals the divergence and evolution of species within the genus Claviceps are the result of varying mechanisms driving genome evolution and host range expansion.</title>
        <authorList>
            <person name="Wyka S.A."/>
            <person name="Mondo S.J."/>
            <person name="Liu M."/>
            <person name="Dettman J."/>
            <person name="Nalam V."/>
            <person name="Broders K.D."/>
        </authorList>
    </citation>
    <scope>NUCLEOTIDE SEQUENCE [LARGE SCALE GENOMIC DNA]</scope>
    <source>
        <strain evidence="1 2">LM583</strain>
    </source>
</reference>
<feature type="non-terminal residue" evidence="1">
    <location>
        <position position="102"/>
    </location>
</feature>
<keyword evidence="2" id="KW-1185">Reference proteome</keyword>
<feature type="non-terminal residue" evidence="1">
    <location>
        <position position="1"/>
    </location>
</feature>
<accession>A0ABQ7P1R2</accession>
<gene>
    <name evidence="1" type="ORF">E4U57_006576</name>
</gene>
<proteinExistence type="predicted"/>
<protein>
    <submittedName>
        <fullName evidence="1">Uncharacterized protein</fullName>
    </submittedName>
</protein>
<dbReference type="Proteomes" id="UP000742024">
    <property type="component" value="Unassembled WGS sequence"/>
</dbReference>
<dbReference type="EMBL" id="SRPR01000589">
    <property type="protein sequence ID" value="KAG5951839.1"/>
    <property type="molecule type" value="Genomic_DNA"/>
</dbReference>
<evidence type="ECO:0000313" key="1">
    <source>
        <dbReference type="EMBL" id="KAG5951839.1"/>
    </source>
</evidence>